<accession>M0GU54</accession>
<dbReference type="AlphaFoldDB" id="M0GU54"/>
<organism evidence="5 6">
    <name type="scientific">Haloferax lucentense (strain DSM 14919 / JCM 9276 / NCIMB 13854 / Aa 2.2)</name>
    <name type="common">Haloferax alicantei</name>
    <dbReference type="NCBI Taxonomy" id="1230452"/>
    <lineage>
        <taxon>Archaea</taxon>
        <taxon>Methanobacteriati</taxon>
        <taxon>Methanobacteriota</taxon>
        <taxon>Stenosarchaea group</taxon>
        <taxon>Halobacteria</taxon>
        <taxon>Halobacteriales</taxon>
        <taxon>Haloferacaceae</taxon>
        <taxon>Haloferax</taxon>
    </lineage>
</organism>
<feature type="domain" description="D-isomer specific 2-hydroxyacid dehydrogenase NAD-binding" evidence="4">
    <location>
        <begin position="130"/>
        <end position="306"/>
    </location>
</feature>
<dbReference type="PATRIC" id="fig|1230452.3.peg.1428"/>
<evidence type="ECO:0000313" key="5">
    <source>
        <dbReference type="EMBL" id="ELZ75088.1"/>
    </source>
</evidence>
<dbReference type="InterPro" id="IPR029753">
    <property type="entry name" value="D-isomer_DH_CS"/>
</dbReference>
<feature type="region of interest" description="Disordered" evidence="3">
    <location>
        <begin position="1"/>
        <end position="20"/>
    </location>
</feature>
<sequence>MARRPSTGAPKPDTDAEAATSFVSRRDPSAMHIERIAVDESVGRTMPPGLFVEALSGRGVPVERVGDDEEFGPGDAVATFGHRDAFVDADWVHCVRAGYDEFPVSDYEAAGTALTNSTGVHGTTVGETVVGYMLTLARRLHAYRDAQRDREWDLPRYTEPFTLDGERVCVVGLGTLGRGVVDRAAALGMEVVGVRRSGDPVENVSAVFTPDRLHEAVADARFVVLAMPLTAETEGMVAAPTFEAMREDAYLVNVARGPVVDEADLVAALDAGDIAGAALDVFAEEPLPAESPLWGFDEVLVTPHVSAATGKYHEDIAALVGENVEKIAAGDPLTNRVA</sequence>
<dbReference type="Pfam" id="PF02826">
    <property type="entry name" value="2-Hacid_dh_C"/>
    <property type="match status" value="1"/>
</dbReference>
<name>M0GU54_HALL2</name>
<dbReference type="EMBL" id="AOLH01000011">
    <property type="protein sequence ID" value="ELZ75088.1"/>
    <property type="molecule type" value="Genomic_DNA"/>
</dbReference>
<dbReference type="GO" id="GO:0051287">
    <property type="term" value="F:NAD binding"/>
    <property type="evidence" value="ECO:0007669"/>
    <property type="project" value="InterPro"/>
</dbReference>
<dbReference type="FunFam" id="3.40.50.720:FF:000363">
    <property type="entry name" value="D-isomer specific 2-hydroxyacid dehydrogenase"/>
    <property type="match status" value="1"/>
</dbReference>
<keyword evidence="1" id="KW-0560">Oxidoreductase</keyword>
<keyword evidence="2" id="KW-0520">NAD</keyword>
<protein>
    <submittedName>
        <fullName evidence="5">2-D-hydroxyacid dehydrogenase</fullName>
    </submittedName>
</protein>
<dbReference type="NCBIfam" id="NF041369">
    <property type="entry name" value="Dhydh_Halo"/>
    <property type="match status" value="1"/>
</dbReference>
<comment type="caution">
    <text evidence="5">The sequence shown here is derived from an EMBL/GenBank/DDBJ whole genome shotgun (WGS) entry which is preliminary data.</text>
</comment>
<evidence type="ECO:0000256" key="1">
    <source>
        <dbReference type="ARBA" id="ARBA00023002"/>
    </source>
</evidence>
<dbReference type="Gene3D" id="3.40.50.720">
    <property type="entry name" value="NAD(P)-binding Rossmann-like Domain"/>
    <property type="match status" value="2"/>
</dbReference>
<dbReference type="PANTHER" id="PTHR43333">
    <property type="entry name" value="2-HACID_DH_C DOMAIN-CONTAINING PROTEIN"/>
    <property type="match status" value="1"/>
</dbReference>
<dbReference type="InterPro" id="IPR036291">
    <property type="entry name" value="NAD(P)-bd_dom_sf"/>
</dbReference>
<dbReference type="Proteomes" id="UP000011535">
    <property type="component" value="Unassembled WGS sequence"/>
</dbReference>
<evidence type="ECO:0000313" key="6">
    <source>
        <dbReference type="Proteomes" id="UP000011535"/>
    </source>
</evidence>
<evidence type="ECO:0000259" key="4">
    <source>
        <dbReference type="Pfam" id="PF02826"/>
    </source>
</evidence>
<reference evidence="5 6" key="1">
    <citation type="journal article" date="2014" name="PLoS Genet.">
        <title>Phylogenetically driven sequencing of extremely halophilic archaea reveals strategies for static and dynamic osmo-response.</title>
        <authorList>
            <person name="Becker E.A."/>
            <person name="Seitzer P.M."/>
            <person name="Tritt A."/>
            <person name="Larsen D."/>
            <person name="Krusor M."/>
            <person name="Yao A.I."/>
            <person name="Wu D."/>
            <person name="Madern D."/>
            <person name="Eisen J.A."/>
            <person name="Darling A.E."/>
            <person name="Facciotti M.T."/>
        </authorList>
    </citation>
    <scope>NUCLEOTIDE SEQUENCE [LARGE SCALE GENOMIC DNA]</scope>
    <source>
        <strain evidence="6">DSM 14919 / CCM 7023 / CIP 107410 / JCM 9276 / NCIMB 13854 / Aa 2.2</strain>
    </source>
</reference>
<evidence type="ECO:0000256" key="2">
    <source>
        <dbReference type="ARBA" id="ARBA00023027"/>
    </source>
</evidence>
<evidence type="ECO:0000256" key="3">
    <source>
        <dbReference type="SAM" id="MobiDB-lite"/>
    </source>
</evidence>
<dbReference type="InterPro" id="IPR054891">
    <property type="entry name" value="Dhydh_Halo"/>
</dbReference>
<dbReference type="InterPro" id="IPR006140">
    <property type="entry name" value="D-isomer_DH_NAD-bd"/>
</dbReference>
<dbReference type="SUPFAM" id="SSF51735">
    <property type="entry name" value="NAD(P)-binding Rossmann-fold domains"/>
    <property type="match status" value="1"/>
</dbReference>
<dbReference type="PANTHER" id="PTHR43333:SF1">
    <property type="entry name" value="D-ISOMER SPECIFIC 2-HYDROXYACID DEHYDROGENASE NAD-BINDING DOMAIN-CONTAINING PROTEIN"/>
    <property type="match status" value="1"/>
</dbReference>
<dbReference type="PROSITE" id="PS00671">
    <property type="entry name" value="D_2_HYDROXYACID_DH_3"/>
    <property type="match status" value="1"/>
</dbReference>
<proteinExistence type="predicted"/>
<dbReference type="CDD" id="cd05300">
    <property type="entry name" value="2-Hacid_dh_1"/>
    <property type="match status" value="1"/>
</dbReference>
<dbReference type="GO" id="GO:0016491">
    <property type="term" value="F:oxidoreductase activity"/>
    <property type="evidence" value="ECO:0007669"/>
    <property type="project" value="UniProtKB-KW"/>
</dbReference>
<gene>
    <name evidence="5" type="ORF">C456_07502</name>
</gene>